<dbReference type="InterPro" id="IPR050396">
    <property type="entry name" value="Glycosyltr_51/Transpeptidase"/>
</dbReference>
<reference evidence="24 25" key="1">
    <citation type="submission" date="2016-10" db="EMBL/GenBank/DDBJ databases">
        <title>Genome sequence of a sulfur-reducing bacterium Desulfurobacterium indicum K6013.</title>
        <authorList>
            <person name="Cao J."/>
            <person name="Shao Z."/>
            <person name="Alain K."/>
            <person name="Jebbar M."/>
        </authorList>
    </citation>
    <scope>NUCLEOTIDE SEQUENCE [LARGE SCALE GENOMIC DNA]</scope>
    <source>
        <strain evidence="24 25">K6013</strain>
    </source>
</reference>
<dbReference type="GO" id="GO:0009252">
    <property type="term" value="P:peptidoglycan biosynthetic process"/>
    <property type="evidence" value="ECO:0007669"/>
    <property type="project" value="UniProtKB-KW"/>
</dbReference>
<dbReference type="SUPFAM" id="SSF56601">
    <property type="entry name" value="beta-lactamase/transpeptidase-like"/>
    <property type="match status" value="1"/>
</dbReference>
<proteinExistence type="inferred from homology"/>
<name>A0A1R1MMN0_9BACT</name>
<dbReference type="SUPFAM" id="SSF53955">
    <property type="entry name" value="Lysozyme-like"/>
    <property type="match status" value="1"/>
</dbReference>
<evidence type="ECO:0000256" key="15">
    <source>
        <dbReference type="ARBA" id="ARBA00023136"/>
    </source>
</evidence>
<keyword evidence="14" id="KW-1133">Transmembrane helix</keyword>
<dbReference type="Pfam" id="PF00912">
    <property type="entry name" value="Transgly"/>
    <property type="match status" value="1"/>
</dbReference>
<evidence type="ECO:0000256" key="3">
    <source>
        <dbReference type="ARBA" id="ARBA00007090"/>
    </source>
</evidence>
<keyword evidence="11" id="KW-0378">Hydrolase</keyword>
<dbReference type="GO" id="GO:0005886">
    <property type="term" value="C:plasma membrane"/>
    <property type="evidence" value="ECO:0007669"/>
    <property type="project" value="UniProtKB-SubCell"/>
</dbReference>
<dbReference type="InterPro" id="IPR001460">
    <property type="entry name" value="PCN-bd_Tpept"/>
</dbReference>
<feature type="chain" id="PRO_5012458350" evidence="21">
    <location>
        <begin position="20"/>
        <end position="642"/>
    </location>
</feature>
<dbReference type="InterPro" id="IPR001264">
    <property type="entry name" value="Glyco_trans_51"/>
</dbReference>
<sequence length="642" mass="73111">MRLFAFFLSFILLFSNAWASPSYKEKLLPDFATTVLDRRGNVIGYFYKKHFRLYAPFDEIPQNLIWAVISAEDARFYEHKGIDPIGLLRAAVRDITSGKIVQGGSTITQQLAKLVFLSSQRTFSRKLKEIGIAKELENNLTKNEILELYLNYVYLGSGAYGVKAAARVLFGKDLKNLSLTECALLAGLIRGPEYYNPFKHPERALRRRNWVLKQMYKNGYITRNIYLDAVNQPLGILPEPEKPRTAGYELDFVKFMAKKVLSADQLYTGGLTIKTTIDENVQNFAQKILASYAEKYSKEHNLNDLQCAGMAMTRLGEVLFVVGGTDYSKTKLNRAFQILRPIGSTAKPITYLSAFEKGISPYDYVENTPLELPMEEAGKKTRKNGEDKYWRPENYSHHYTDYLEVKNGLTYSVNLATIHLAMKIPSKIRQNFKKFEFTRGDFNLSYVLGSFPSNLYRILRAFSAIENGGVLYRPFVIKEVLDKNDQLIYRGTPSFKKVADTKNIAILRSILQDVVKKGTARRISYLSKRFDVAGKTGTTNSWRDAYFTGFTTSFVMSVWFGRDSYKTLWRGADGGRLSSPPWAEIAEKLCSIYGCGKFLPSYEEIVKSYYPLPSIPLKTELSRYIKANTLGVSYMESLTTLN</sequence>
<evidence type="ECO:0000256" key="13">
    <source>
        <dbReference type="ARBA" id="ARBA00022984"/>
    </source>
</evidence>
<dbReference type="GO" id="GO:0008360">
    <property type="term" value="P:regulation of cell shape"/>
    <property type="evidence" value="ECO:0007669"/>
    <property type="project" value="UniProtKB-KW"/>
</dbReference>
<evidence type="ECO:0000259" key="23">
    <source>
        <dbReference type="Pfam" id="PF00912"/>
    </source>
</evidence>
<keyword evidence="12" id="KW-0133">Cell shape</keyword>
<dbReference type="GO" id="GO:0006508">
    <property type="term" value="P:proteolysis"/>
    <property type="evidence" value="ECO:0007669"/>
    <property type="project" value="UniProtKB-KW"/>
</dbReference>
<organism evidence="24 25">
    <name type="scientific">Desulfurobacterium indicum</name>
    <dbReference type="NCBI Taxonomy" id="1914305"/>
    <lineage>
        <taxon>Bacteria</taxon>
        <taxon>Pseudomonadati</taxon>
        <taxon>Aquificota</taxon>
        <taxon>Aquificia</taxon>
        <taxon>Desulfurobacteriales</taxon>
        <taxon>Desulfurobacteriaceae</taxon>
        <taxon>Desulfurobacterium</taxon>
    </lineage>
</organism>
<gene>
    <name evidence="24" type="ORF">BLW93_02240</name>
</gene>
<keyword evidence="13" id="KW-0573">Peptidoglycan synthesis</keyword>
<dbReference type="GO" id="GO:0008955">
    <property type="term" value="F:peptidoglycan glycosyltransferase activity"/>
    <property type="evidence" value="ECO:0007669"/>
    <property type="project" value="UniProtKB-EC"/>
</dbReference>
<evidence type="ECO:0000256" key="2">
    <source>
        <dbReference type="ARBA" id="ARBA00004752"/>
    </source>
</evidence>
<dbReference type="Gene3D" id="1.10.3810.10">
    <property type="entry name" value="Biosynthetic peptidoglycan transglycosylase-like"/>
    <property type="match status" value="1"/>
</dbReference>
<keyword evidence="21" id="KW-0732">Signal</keyword>
<evidence type="ECO:0000259" key="22">
    <source>
        <dbReference type="Pfam" id="PF00905"/>
    </source>
</evidence>
<dbReference type="PANTHER" id="PTHR32282">
    <property type="entry name" value="BINDING PROTEIN TRANSPEPTIDASE, PUTATIVE-RELATED"/>
    <property type="match status" value="1"/>
</dbReference>
<evidence type="ECO:0000313" key="24">
    <source>
        <dbReference type="EMBL" id="OMH41013.1"/>
    </source>
</evidence>
<keyword evidence="10" id="KW-0812">Transmembrane</keyword>
<dbReference type="GO" id="GO:0030288">
    <property type="term" value="C:outer membrane-bounded periplasmic space"/>
    <property type="evidence" value="ECO:0007669"/>
    <property type="project" value="TreeGrafter"/>
</dbReference>
<keyword evidence="17" id="KW-0961">Cell wall biogenesis/degradation</keyword>
<dbReference type="EMBL" id="MOEN01000005">
    <property type="protein sequence ID" value="OMH41013.1"/>
    <property type="molecule type" value="Genomic_DNA"/>
</dbReference>
<dbReference type="Gene3D" id="3.40.710.10">
    <property type="entry name" value="DD-peptidase/beta-lactamase superfamily"/>
    <property type="match status" value="1"/>
</dbReference>
<feature type="domain" description="Penicillin-binding protein transpeptidase" evidence="22">
    <location>
        <begin position="312"/>
        <end position="543"/>
    </location>
</feature>
<keyword evidence="9" id="KW-0808">Transferase</keyword>
<comment type="pathway">
    <text evidence="20">Glycan biosynthesis.</text>
</comment>
<dbReference type="NCBIfam" id="TIGR02074">
    <property type="entry name" value="PBP_1a_fam"/>
    <property type="match status" value="1"/>
</dbReference>
<comment type="catalytic activity">
    <reaction evidence="19">
        <text>[GlcNAc-(1-&gt;4)-Mur2Ac(oyl-L-Ala-gamma-D-Glu-L-Lys-D-Ala-D-Ala)](n)-di-trans,octa-cis-undecaprenyl diphosphate + beta-D-GlcNAc-(1-&gt;4)-Mur2Ac(oyl-L-Ala-gamma-D-Glu-L-Lys-D-Ala-D-Ala)-di-trans,octa-cis-undecaprenyl diphosphate = [GlcNAc-(1-&gt;4)-Mur2Ac(oyl-L-Ala-gamma-D-Glu-L-Lys-D-Ala-D-Ala)](n+1)-di-trans,octa-cis-undecaprenyl diphosphate + di-trans,octa-cis-undecaprenyl diphosphate + H(+)</text>
        <dbReference type="Rhea" id="RHEA:23708"/>
        <dbReference type="Rhea" id="RHEA-COMP:9602"/>
        <dbReference type="Rhea" id="RHEA-COMP:9603"/>
        <dbReference type="ChEBI" id="CHEBI:15378"/>
        <dbReference type="ChEBI" id="CHEBI:58405"/>
        <dbReference type="ChEBI" id="CHEBI:60033"/>
        <dbReference type="ChEBI" id="CHEBI:78435"/>
        <dbReference type="EC" id="2.4.99.28"/>
    </reaction>
</comment>
<protein>
    <submittedName>
        <fullName evidence="24">Penicillin-binding protein</fullName>
    </submittedName>
</protein>
<keyword evidence="5" id="KW-1003">Cell membrane</keyword>
<dbReference type="GO" id="GO:0009002">
    <property type="term" value="F:serine-type D-Ala-D-Ala carboxypeptidase activity"/>
    <property type="evidence" value="ECO:0007669"/>
    <property type="project" value="UniProtKB-EC"/>
</dbReference>
<evidence type="ECO:0000256" key="20">
    <source>
        <dbReference type="ARBA" id="ARBA00060592"/>
    </source>
</evidence>
<comment type="catalytic activity">
    <reaction evidence="18">
        <text>Preferential cleavage: (Ac)2-L-Lys-D-Ala-|-D-Ala. Also transpeptidation of peptidyl-alanyl moieties that are N-acyl substituents of D-alanine.</text>
        <dbReference type="EC" id="3.4.16.4"/>
    </reaction>
</comment>
<dbReference type="Pfam" id="PF00905">
    <property type="entry name" value="Transpeptidase"/>
    <property type="match status" value="1"/>
</dbReference>
<dbReference type="PANTHER" id="PTHR32282:SF11">
    <property type="entry name" value="PENICILLIN-BINDING PROTEIN 1B"/>
    <property type="match status" value="1"/>
</dbReference>
<dbReference type="InterPro" id="IPR023346">
    <property type="entry name" value="Lysozyme-like_dom_sf"/>
</dbReference>
<comment type="similarity">
    <text evidence="4">In the N-terminal section; belongs to the glycosyltransferase 51 family.</text>
</comment>
<evidence type="ECO:0000256" key="16">
    <source>
        <dbReference type="ARBA" id="ARBA00023268"/>
    </source>
</evidence>
<dbReference type="AlphaFoldDB" id="A0A1R1MMN0"/>
<evidence type="ECO:0000256" key="11">
    <source>
        <dbReference type="ARBA" id="ARBA00022801"/>
    </source>
</evidence>
<keyword evidence="6" id="KW-0121">Carboxypeptidase</keyword>
<evidence type="ECO:0000256" key="5">
    <source>
        <dbReference type="ARBA" id="ARBA00022475"/>
    </source>
</evidence>
<dbReference type="GO" id="GO:0071555">
    <property type="term" value="P:cell wall organization"/>
    <property type="evidence" value="ECO:0007669"/>
    <property type="project" value="UniProtKB-KW"/>
</dbReference>
<feature type="signal peptide" evidence="21">
    <location>
        <begin position="1"/>
        <end position="19"/>
    </location>
</feature>
<keyword evidence="16" id="KW-0511">Multifunctional enzyme</keyword>
<evidence type="ECO:0000256" key="7">
    <source>
        <dbReference type="ARBA" id="ARBA00022670"/>
    </source>
</evidence>
<evidence type="ECO:0000313" key="25">
    <source>
        <dbReference type="Proteomes" id="UP000187408"/>
    </source>
</evidence>
<evidence type="ECO:0000256" key="18">
    <source>
        <dbReference type="ARBA" id="ARBA00034000"/>
    </source>
</evidence>
<comment type="similarity">
    <text evidence="3">In the C-terminal section; belongs to the transpeptidase family.</text>
</comment>
<keyword evidence="7" id="KW-0645">Protease</keyword>
<evidence type="ECO:0000256" key="10">
    <source>
        <dbReference type="ARBA" id="ARBA00022692"/>
    </source>
</evidence>
<comment type="subcellular location">
    <subcellularLocation>
        <location evidence="1">Cell membrane</location>
    </subcellularLocation>
</comment>
<evidence type="ECO:0000256" key="6">
    <source>
        <dbReference type="ARBA" id="ARBA00022645"/>
    </source>
</evidence>
<accession>A0A1R1MMN0</accession>
<dbReference type="STRING" id="1914305.BLW93_02240"/>
<dbReference type="InterPro" id="IPR036950">
    <property type="entry name" value="PBP_transglycosylase"/>
</dbReference>
<keyword evidence="8" id="KW-0328">Glycosyltransferase</keyword>
<evidence type="ECO:0000256" key="12">
    <source>
        <dbReference type="ARBA" id="ARBA00022960"/>
    </source>
</evidence>
<dbReference type="FunFam" id="1.10.3810.10:FF:000003">
    <property type="entry name" value="Penicillin-binding protein 1a"/>
    <property type="match status" value="1"/>
</dbReference>
<evidence type="ECO:0000256" key="8">
    <source>
        <dbReference type="ARBA" id="ARBA00022676"/>
    </source>
</evidence>
<keyword evidence="25" id="KW-1185">Reference proteome</keyword>
<dbReference type="InterPro" id="IPR012338">
    <property type="entry name" value="Beta-lactam/transpept-like"/>
</dbReference>
<keyword evidence="15" id="KW-0472">Membrane</keyword>
<dbReference type="OrthoDB" id="9766909at2"/>
<evidence type="ECO:0000256" key="4">
    <source>
        <dbReference type="ARBA" id="ARBA00007739"/>
    </source>
</evidence>
<dbReference type="GO" id="GO:0008658">
    <property type="term" value="F:penicillin binding"/>
    <property type="evidence" value="ECO:0007669"/>
    <property type="project" value="InterPro"/>
</dbReference>
<dbReference type="Proteomes" id="UP000187408">
    <property type="component" value="Unassembled WGS sequence"/>
</dbReference>
<evidence type="ECO:0000256" key="1">
    <source>
        <dbReference type="ARBA" id="ARBA00004236"/>
    </source>
</evidence>
<feature type="domain" description="Glycosyl transferase family 51" evidence="23">
    <location>
        <begin position="40"/>
        <end position="215"/>
    </location>
</feature>
<evidence type="ECO:0000256" key="14">
    <source>
        <dbReference type="ARBA" id="ARBA00022989"/>
    </source>
</evidence>
<evidence type="ECO:0000256" key="9">
    <source>
        <dbReference type="ARBA" id="ARBA00022679"/>
    </source>
</evidence>
<comment type="caution">
    <text evidence="24">The sequence shown here is derived from an EMBL/GenBank/DDBJ whole genome shotgun (WGS) entry which is preliminary data.</text>
</comment>
<comment type="pathway">
    <text evidence="2">Cell wall biogenesis; peptidoglycan biosynthesis.</text>
</comment>
<evidence type="ECO:0000256" key="17">
    <source>
        <dbReference type="ARBA" id="ARBA00023316"/>
    </source>
</evidence>
<evidence type="ECO:0000256" key="19">
    <source>
        <dbReference type="ARBA" id="ARBA00049902"/>
    </source>
</evidence>
<evidence type="ECO:0000256" key="21">
    <source>
        <dbReference type="SAM" id="SignalP"/>
    </source>
</evidence>
<dbReference type="RefSeq" id="WP_076712493.1">
    <property type="nucleotide sequence ID" value="NZ_MOEN01000005.1"/>
</dbReference>